<gene>
    <name evidence="2" type="ORF">GMARGA_LOCUS26819</name>
</gene>
<name>A0ABN7W5B0_GIGMA</name>
<organism evidence="2 3">
    <name type="scientific">Gigaspora margarita</name>
    <dbReference type="NCBI Taxonomy" id="4874"/>
    <lineage>
        <taxon>Eukaryota</taxon>
        <taxon>Fungi</taxon>
        <taxon>Fungi incertae sedis</taxon>
        <taxon>Mucoromycota</taxon>
        <taxon>Glomeromycotina</taxon>
        <taxon>Glomeromycetes</taxon>
        <taxon>Diversisporales</taxon>
        <taxon>Gigasporaceae</taxon>
        <taxon>Gigaspora</taxon>
    </lineage>
</organism>
<evidence type="ECO:0000313" key="3">
    <source>
        <dbReference type="Proteomes" id="UP000789901"/>
    </source>
</evidence>
<protein>
    <submittedName>
        <fullName evidence="2">22629_t:CDS:1</fullName>
    </submittedName>
</protein>
<feature type="compositionally biased region" description="Polar residues" evidence="1">
    <location>
        <begin position="98"/>
        <end position="112"/>
    </location>
</feature>
<accession>A0ABN7W5B0</accession>
<dbReference type="Proteomes" id="UP000789901">
    <property type="component" value="Unassembled WGS sequence"/>
</dbReference>
<keyword evidence="3" id="KW-1185">Reference proteome</keyword>
<feature type="region of interest" description="Disordered" evidence="1">
    <location>
        <begin position="71"/>
        <end position="112"/>
    </location>
</feature>
<proteinExistence type="predicted"/>
<reference evidence="2 3" key="1">
    <citation type="submission" date="2021-06" db="EMBL/GenBank/DDBJ databases">
        <authorList>
            <person name="Kallberg Y."/>
            <person name="Tangrot J."/>
            <person name="Rosling A."/>
        </authorList>
    </citation>
    <scope>NUCLEOTIDE SEQUENCE [LARGE SCALE GENOMIC DNA]</scope>
    <source>
        <strain evidence="2 3">120-4 pot B 10/14</strain>
    </source>
</reference>
<sequence>MSKEDIIAHVIQGRRETPNLPFYILDLLNIQRKYLKIVAEGWDNKPEKRIRMDEILLKFSDIEAELNNKSKKNNLESVGRSTRNPRKSISDNRRHSLQPPNSNSDSKRYSLQSPNSISDYRRYLLQPSNSISDYKQHSLQLKSKENLAPNLESVGEYTSYAMKSPADFDSFMINRETWKVEKT</sequence>
<feature type="non-terminal residue" evidence="2">
    <location>
        <position position="183"/>
    </location>
</feature>
<evidence type="ECO:0000313" key="2">
    <source>
        <dbReference type="EMBL" id="CAG8817502.1"/>
    </source>
</evidence>
<comment type="caution">
    <text evidence="2">The sequence shown here is derived from an EMBL/GenBank/DDBJ whole genome shotgun (WGS) entry which is preliminary data.</text>
</comment>
<evidence type="ECO:0000256" key="1">
    <source>
        <dbReference type="SAM" id="MobiDB-lite"/>
    </source>
</evidence>
<dbReference type="EMBL" id="CAJVQB010031846">
    <property type="protein sequence ID" value="CAG8817502.1"/>
    <property type="molecule type" value="Genomic_DNA"/>
</dbReference>